<reference evidence="1 2" key="2">
    <citation type="journal article" date="2019" name="G3 (Bethesda)">
        <title>Hybrid Assembly of the Genome of the Entomopathogenic Nematode Steinernema carpocapsae Identifies the X-Chromosome.</title>
        <authorList>
            <person name="Serra L."/>
            <person name="Macchietto M."/>
            <person name="Macias-Munoz A."/>
            <person name="McGill C.J."/>
            <person name="Rodriguez I.M."/>
            <person name="Rodriguez B."/>
            <person name="Murad R."/>
            <person name="Mortazavi A."/>
        </authorList>
    </citation>
    <scope>NUCLEOTIDE SEQUENCE [LARGE SCALE GENOMIC DNA]</scope>
    <source>
        <strain evidence="1 2">ALL</strain>
    </source>
</reference>
<comment type="caution">
    <text evidence="1">The sequence shown here is derived from an EMBL/GenBank/DDBJ whole genome shotgun (WGS) entry which is preliminary data.</text>
</comment>
<organism evidence="1 2">
    <name type="scientific">Steinernema carpocapsae</name>
    <name type="common">Entomopathogenic nematode</name>
    <dbReference type="NCBI Taxonomy" id="34508"/>
    <lineage>
        <taxon>Eukaryota</taxon>
        <taxon>Metazoa</taxon>
        <taxon>Ecdysozoa</taxon>
        <taxon>Nematoda</taxon>
        <taxon>Chromadorea</taxon>
        <taxon>Rhabditida</taxon>
        <taxon>Tylenchina</taxon>
        <taxon>Panagrolaimomorpha</taxon>
        <taxon>Strongyloidoidea</taxon>
        <taxon>Steinernematidae</taxon>
        <taxon>Steinernema</taxon>
    </lineage>
</organism>
<dbReference type="Proteomes" id="UP000298663">
    <property type="component" value="Chromosome X"/>
</dbReference>
<protein>
    <submittedName>
        <fullName evidence="1">Uncharacterized protein</fullName>
    </submittedName>
</protein>
<accession>A0A4U8V1U9</accession>
<proteinExistence type="predicted"/>
<evidence type="ECO:0000313" key="2">
    <source>
        <dbReference type="Proteomes" id="UP000298663"/>
    </source>
</evidence>
<dbReference type="EMBL" id="AZBU02000001">
    <property type="protein sequence ID" value="TMS39289.1"/>
    <property type="molecule type" value="Genomic_DNA"/>
</dbReference>
<reference evidence="1 2" key="1">
    <citation type="journal article" date="2015" name="Genome Biol.">
        <title>Comparative genomics of Steinernema reveals deeply conserved gene regulatory networks.</title>
        <authorList>
            <person name="Dillman A.R."/>
            <person name="Macchietto M."/>
            <person name="Porter C.F."/>
            <person name="Rogers A."/>
            <person name="Williams B."/>
            <person name="Antoshechkin I."/>
            <person name="Lee M.M."/>
            <person name="Goodwin Z."/>
            <person name="Lu X."/>
            <person name="Lewis E.E."/>
            <person name="Goodrich-Blair H."/>
            <person name="Stock S.P."/>
            <person name="Adams B.J."/>
            <person name="Sternberg P.W."/>
            <person name="Mortazavi A."/>
        </authorList>
    </citation>
    <scope>NUCLEOTIDE SEQUENCE [LARGE SCALE GENOMIC DNA]</scope>
    <source>
        <strain evidence="1 2">ALL</strain>
    </source>
</reference>
<sequence>MFSFCSWPLYMSLPDIHFIKSFMTASVNGTQTLTQRLALIHSTSQIFEYALSDFFGLALQSSRCSTSL</sequence>
<evidence type="ECO:0000313" key="1">
    <source>
        <dbReference type="EMBL" id="TMS39289.1"/>
    </source>
</evidence>
<dbReference type="EMBL" id="CM016762">
    <property type="protein sequence ID" value="TMS39289.1"/>
    <property type="molecule type" value="Genomic_DNA"/>
</dbReference>
<gene>
    <name evidence="1" type="ORF">L596_005837</name>
</gene>
<keyword evidence="2" id="KW-1185">Reference proteome</keyword>
<dbReference type="AlphaFoldDB" id="A0A4U8V1U9"/>
<name>A0A4U8V1U9_STECR</name>